<dbReference type="AlphaFoldDB" id="A0AAD6WPG0"/>
<dbReference type="EMBL" id="JARJCM010000607">
    <property type="protein sequence ID" value="KAJ7016074.1"/>
    <property type="molecule type" value="Genomic_DNA"/>
</dbReference>
<dbReference type="InterPro" id="IPR015943">
    <property type="entry name" value="WD40/YVTN_repeat-like_dom_sf"/>
</dbReference>
<dbReference type="Gene3D" id="2.130.10.10">
    <property type="entry name" value="YVTN repeat-like/Quinoprotein amine dehydrogenase"/>
    <property type="match status" value="1"/>
</dbReference>
<feature type="region of interest" description="Disordered" evidence="1">
    <location>
        <begin position="238"/>
        <end position="264"/>
    </location>
</feature>
<gene>
    <name evidence="2" type="ORF">C8F04DRAFT_1203437</name>
</gene>
<comment type="caution">
    <text evidence="2">The sequence shown here is derived from an EMBL/GenBank/DDBJ whole genome shotgun (WGS) entry which is preliminary data.</text>
</comment>
<name>A0AAD6WPG0_9AGAR</name>
<evidence type="ECO:0000256" key="1">
    <source>
        <dbReference type="SAM" id="MobiDB-lite"/>
    </source>
</evidence>
<protein>
    <submittedName>
        <fullName evidence="2">Uncharacterized protein</fullName>
    </submittedName>
</protein>
<sequence length="534" mass="59307">MNTPVAFSPSTSRKVAQFSQVAVGVYHPKWILRSSPTGSQGTRLWNVGDMSQIQRPSGSGVRGATLVVIWARQAEEAHDVLYAGTQNGYFYCWREKDGIFEEAFVIQTPDVGEITAMAFDSTNNRLCLCTRNDIVQSWAISKDVLTGKWTPTNVFSRKLPHFAPQAITFAAFDNSQDRDIIVLGFHNNGPIYTLRGRTGEIASHWSVGARMYVMFLANSIQMKVLTALDPVETPPSIGGMALSASKTPPLDPPSLDSQTRSNRGRTRLTTVAGLDVPERSALGSRARPSFAAATMGQKLATLSVGSTEWVQVVTTAEVDDVSVIFAAQMRAMDCSEEIFVWKRAQPVAEKKGNRNIGLWFFKALVVLGCLAFVYQNLAPMFKGLLANGMKRKPTWMDSGHIYLRRKTEKTNSHDLRDEKEAGGFLERLAPKKRPAAGRTKITTLRERFVYRFGERLAPKKCPAPRALLSDKHPTTSCRCSLKQAWETGHRFRRAGRVAGNPRTGRTLTLTRLNHTLPVTSKVDFWVLTAQKLQT</sequence>
<dbReference type="SUPFAM" id="SSF50978">
    <property type="entry name" value="WD40 repeat-like"/>
    <property type="match status" value="1"/>
</dbReference>
<keyword evidence="3" id="KW-1185">Reference proteome</keyword>
<evidence type="ECO:0000313" key="3">
    <source>
        <dbReference type="Proteomes" id="UP001218188"/>
    </source>
</evidence>
<dbReference type="Proteomes" id="UP001218188">
    <property type="component" value="Unassembled WGS sequence"/>
</dbReference>
<organism evidence="2 3">
    <name type="scientific">Mycena alexandri</name>
    <dbReference type="NCBI Taxonomy" id="1745969"/>
    <lineage>
        <taxon>Eukaryota</taxon>
        <taxon>Fungi</taxon>
        <taxon>Dikarya</taxon>
        <taxon>Basidiomycota</taxon>
        <taxon>Agaricomycotina</taxon>
        <taxon>Agaricomycetes</taxon>
        <taxon>Agaricomycetidae</taxon>
        <taxon>Agaricales</taxon>
        <taxon>Marasmiineae</taxon>
        <taxon>Mycenaceae</taxon>
        <taxon>Mycena</taxon>
    </lineage>
</organism>
<evidence type="ECO:0000313" key="2">
    <source>
        <dbReference type="EMBL" id="KAJ7016074.1"/>
    </source>
</evidence>
<proteinExistence type="predicted"/>
<accession>A0AAD6WPG0</accession>
<dbReference type="InterPro" id="IPR036322">
    <property type="entry name" value="WD40_repeat_dom_sf"/>
</dbReference>
<reference evidence="2" key="1">
    <citation type="submission" date="2023-03" db="EMBL/GenBank/DDBJ databases">
        <title>Massive genome expansion in bonnet fungi (Mycena s.s.) driven by repeated elements and novel gene families across ecological guilds.</title>
        <authorList>
            <consortium name="Lawrence Berkeley National Laboratory"/>
            <person name="Harder C.B."/>
            <person name="Miyauchi S."/>
            <person name="Viragh M."/>
            <person name="Kuo A."/>
            <person name="Thoen E."/>
            <person name="Andreopoulos B."/>
            <person name="Lu D."/>
            <person name="Skrede I."/>
            <person name="Drula E."/>
            <person name="Henrissat B."/>
            <person name="Morin E."/>
            <person name="Kohler A."/>
            <person name="Barry K."/>
            <person name="LaButti K."/>
            <person name="Morin E."/>
            <person name="Salamov A."/>
            <person name="Lipzen A."/>
            <person name="Mereny Z."/>
            <person name="Hegedus B."/>
            <person name="Baldrian P."/>
            <person name="Stursova M."/>
            <person name="Weitz H."/>
            <person name="Taylor A."/>
            <person name="Grigoriev I.V."/>
            <person name="Nagy L.G."/>
            <person name="Martin F."/>
            <person name="Kauserud H."/>
        </authorList>
    </citation>
    <scope>NUCLEOTIDE SEQUENCE</scope>
    <source>
        <strain evidence="2">CBHHK200</strain>
    </source>
</reference>